<evidence type="ECO:0000313" key="2">
    <source>
        <dbReference type="Proteomes" id="UP000053660"/>
    </source>
</evidence>
<organism evidence="1 2">
    <name type="scientific">Oesophagostomum dentatum</name>
    <name type="common">Nodular worm</name>
    <dbReference type="NCBI Taxonomy" id="61180"/>
    <lineage>
        <taxon>Eukaryota</taxon>
        <taxon>Metazoa</taxon>
        <taxon>Ecdysozoa</taxon>
        <taxon>Nematoda</taxon>
        <taxon>Chromadorea</taxon>
        <taxon>Rhabditida</taxon>
        <taxon>Rhabditina</taxon>
        <taxon>Rhabditomorpha</taxon>
        <taxon>Strongyloidea</taxon>
        <taxon>Strongylidae</taxon>
        <taxon>Oesophagostomum</taxon>
    </lineage>
</organism>
<dbReference type="Proteomes" id="UP000053660">
    <property type="component" value="Unassembled WGS sequence"/>
</dbReference>
<dbReference type="OrthoDB" id="5811584at2759"/>
<keyword evidence="2" id="KW-1185">Reference proteome</keyword>
<reference evidence="1 2" key="1">
    <citation type="submission" date="2014-03" db="EMBL/GenBank/DDBJ databases">
        <title>Draft genome of the hookworm Oesophagostomum dentatum.</title>
        <authorList>
            <person name="Mitreva M."/>
        </authorList>
    </citation>
    <scope>NUCLEOTIDE SEQUENCE [LARGE SCALE GENOMIC DNA]</scope>
    <source>
        <strain evidence="1 2">OD-Hann</strain>
    </source>
</reference>
<accession>A0A0B1TB50</accession>
<dbReference type="EMBL" id="KN551276">
    <property type="protein sequence ID" value="KHJ92565.1"/>
    <property type="molecule type" value="Genomic_DNA"/>
</dbReference>
<dbReference type="AlphaFoldDB" id="A0A0B1TB50"/>
<proteinExistence type="predicted"/>
<protein>
    <recommendedName>
        <fullName evidence="3">Low-density lipoprotein receptor domain class A</fullName>
    </recommendedName>
</protein>
<evidence type="ECO:0008006" key="3">
    <source>
        <dbReference type="Google" id="ProtNLM"/>
    </source>
</evidence>
<gene>
    <name evidence="1" type="ORF">OESDEN_07543</name>
</gene>
<evidence type="ECO:0000313" key="1">
    <source>
        <dbReference type="EMBL" id="KHJ92565.1"/>
    </source>
</evidence>
<sequence length="414" mass="47091">MLIIIIKKDRYESEACVLEFAYRLNSAPHSSIVVSTEFLQSDENSYETVRSRTFREEKDYYTRRPHLGRFEAGHFTQPVRLRIECRSEHSNDVELRDNSTMTECQLGKIVWDEECTAGSSPLSTCELDSKLCDISGHMRCMDDVLCDLTHDCPNGSDEDDCGRRGMARGWYRIKFIYKIFRLRFYIIRAGVDVEWSLSVIHPLWVKGSPPLRISMEEEGKRVERAWHRVSTSIGPQFFPFAVQIEANWVVTSSATGNSFVAVDDITLSVECFDKDGQLSPVQNWTSMVIDSCGSTGTQSIRADRCLQRGHRQGPYQYLLIDHQEQVWTVPETLHYKLIACGAEGGSFPSEDVENKGGCVIVDIDLIIGTKLHFSIGQKGESPCDPHISSSMEERVREQLCNGRRDNIQLNMHVA</sequence>
<name>A0A0B1TB50_OESDE</name>